<evidence type="ECO:0000313" key="5">
    <source>
        <dbReference type="Proteomes" id="UP000075714"/>
    </source>
</evidence>
<dbReference type="SUPFAM" id="SSF48403">
    <property type="entry name" value="Ankyrin repeat"/>
    <property type="match status" value="1"/>
</dbReference>
<organism evidence="4 5">
    <name type="scientific">Gonium pectorale</name>
    <name type="common">Green alga</name>
    <dbReference type="NCBI Taxonomy" id="33097"/>
    <lineage>
        <taxon>Eukaryota</taxon>
        <taxon>Viridiplantae</taxon>
        <taxon>Chlorophyta</taxon>
        <taxon>core chlorophytes</taxon>
        <taxon>Chlorophyceae</taxon>
        <taxon>CS clade</taxon>
        <taxon>Chlamydomonadales</taxon>
        <taxon>Volvocaceae</taxon>
        <taxon>Gonium</taxon>
    </lineage>
</organism>
<dbReference type="Proteomes" id="UP000075714">
    <property type="component" value="Unassembled WGS sequence"/>
</dbReference>
<dbReference type="PROSITE" id="PS50088">
    <property type="entry name" value="ANK_REPEAT"/>
    <property type="match status" value="2"/>
</dbReference>
<dbReference type="EMBL" id="LSYV01000067">
    <property type="protein sequence ID" value="KXZ44520.1"/>
    <property type="molecule type" value="Genomic_DNA"/>
</dbReference>
<gene>
    <name evidence="4" type="ORF">GPECTOR_66g248</name>
</gene>
<sequence length="181" mass="19451">MSMSPQDGWTALHVACKLGDEEVVKLLLHKGADPSVRDLDQGFTPMHVAAMNGHWGLVKTLLWLGADPTAKTKSLLTPYDVAIGDTTKLLLLDAMRAAECIPAVSERRCKVMLLGPGAAGKTTLVRRLLHSTFMPDLPATHGVEVWDWTPAQQPEPGCGGASGQDSARISFSLWDLGGQVR</sequence>
<evidence type="ECO:0000313" key="4">
    <source>
        <dbReference type="EMBL" id="KXZ44520.1"/>
    </source>
</evidence>
<dbReference type="InterPro" id="IPR027417">
    <property type="entry name" value="P-loop_NTPase"/>
</dbReference>
<dbReference type="PRINTS" id="PR01415">
    <property type="entry name" value="ANKYRIN"/>
</dbReference>
<proteinExistence type="predicted"/>
<dbReference type="Pfam" id="PF12796">
    <property type="entry name" value="Ank_2"/>
    <property type="match status" value="1"/>
</dbReference>
<keyword evidence="2 3" id="KW-0040">ANK repeat</keyword>
<dbReference type="SUPFAM" id="SSF52540">
    <property type="entry name" value="P-loop containing nucleoside triphosphate hydrolases"/>
    <property type="match status" value="1"/>
</dbReference>
<dbReference type="AlphaFoldDB" id="A0A150G5C2"/>
<dbReference type="PANTHER" id="PTHR24171">
    <property type="entry name" value="ANKYRIN REPEAT DOMAIN-CONTAINING PROTEIN 39-RELATED"/>
    <property type="match status" value="1"/>
</dbReference>
<dbReference type="GO" id="GO:0004842">
    <property type="term" value="F:ubiquitin-protein transferase activity"/>
    <property type="evidence" value="ECO:0007669"/>
    <property type="project" value="TreeGrafter"/>
</dbReference>
<accession>A0A150G5C2</accession>
<feature type="repeat" description="ANK" evidence="3">
    <location>
        <begin position="41"/>
        <end position="73"/>
    </location>
</feature>
<evidence type="ECO:0000256" key="3">
    <source>
        <dbReference type="PROSITE-ProRule" id="PRU00023"/>
    </source>
</evidence>
<keyword evidence="5" id="KW-1185">Reference proteome</keyword>
<dbReference type="PANTHER" id="PTHR24171:SF8">
    <property type="entry name" value="BRCA1-ASSOCIATED RING DOMAIN PROTEIN 1"/>
    <property type="match status" value="1"/>
</dbReference>
<keyword evidence="1" id="KW-0677">Repeat</keyword>
<dbReference type="OrthoDB" id="548600at2759"/>
<protein>
    <submittedName>
        <fullName evidence="4">Uncharacterized protein</fullName>
    </submittedName>
</protein>
<dbReference type="InterPro" id="IPR036770">
    <property type="entry name" value="Ankyrin_rpt-contain_sf"/>
</dbReference>
<evidence type="ECO:0000256" key="2">
    <source>
        <dbReference type="ARBA" id="ARBA00023043"/>
    </source>
</evidence>
<dbReference type="SMART" id="SM00248">
    <property type="entry name" value="ANK"/>
    <property type="match status" value="2"/>
</dbReference>
<dbReference type="Pfam" id="PF08477">
    <property type="entry name" value="Roc"/>
    <property type="match status" value="1"/>
</dbReference>
<dbReference type="Gene3D" id="3.40.50.300">
    <property type="entry name" value="P-loop containing nucleotide triphosphate hydrolases"/>
    <property type="match status" value="1"/>
</dbReference>
<dbReference type="PROSITE" id="PS50297">
    <property type="entry name" value="ANK_REP_REGION"/>
    <property type="match status" value="2"/>
</dbReference>
<dbReference type="PRINTS" id="PR00449">
    <property type="entry name" value="RASTRNSFRMNG"/>
</dbReference>
<dbReference type="STRING" id="33097.A0A150G5C2"/>
<dbReference type="GO" id="GO:0085020">
    <property type="term" value="P:protein K6-linked ubiquitination"/>
    <property type="evidence" value="ECO:0007669"/>
    <property type="project" value="TreeGrafter"/>
</dbReference>
<name>A0A150G5C2_GONPE</name>
<dbReference type="Gene3D" id="1.25.40.20">
    <property type="entry name" value="Ankyrin repeat-containing domain"/>
    <property type="match status" value="1"/>
</dbReference>
<reference evidence="5" key="1">
    <citation type="journal article" date="2016" name="Nat. Commun.">
        <title>The Gonium pectorale genome demonstrates co-option of cell cycle regulation during the evolution of multicellularity.</title>
        <authorList>
            <person name="Hanschen E.R."/>
            <person name="Marriage T.N."/>
            <person name="Ferris P.J."/>
            <person name="Hamaji T."/>
            <person name="Toyoda A."/>
            <person name="Fujiyama A."/>
            <person name="Neme R."/>
            <person name="Noguchi H."/>
            <person name="Minakuchi Y."/>
            <person name="Suzuki M."/>
            <person name="Kawai-Toyooka H."/>
            <person name="Smith D.R."/>
            <person name="Sparks H."/>
            <person name="Anderson J."/>
            <person name="Bakaric R."/>
            <person name="Luria V."/>
            <person name="Karger A."/>
            <person name="Kirschner M.W."/>
            <person name="Durand P.M."/>
            <person name="Michod R.E."/>
            <person name="Nozaki H."/>
            <person name="Olson B.J."/>
        </authorList>
    </citation>
    <scope>NUCLEOTIDE SEQUENCE [LARGE SCALE GENOMIC DNA]</scope>
    <source>
        <strain evidence="5">NIES-2863</strain>
    </source>
</reference>
<feature type="repeat" description="ANK" evidence="3">
    <location>
        <begin position="7"/>
        <end position="39"/>
    </location>
</feature>
<comment type="caution">
    <text evidence="4">The sequence shown here is derived from an EMBL/GenBank/DDBJ whole genome shotgun (WGS) entry which is preliminary data.</text>
</comment>
<dbReference type="InterPro" id="IPR002110">
    <property type="entry name" value="Ankyrin_rpt"/>
</dbReference>
<evidence type="ECO:0000256" key="1">
    <source>
        <dbReference type="ARBA" id="ARBA00022737"/>
    </source>
</evidence>